<proteinExistence type="predicted"/>
<reference evidence="3" key="1">
    <citation type="submission" date="2024-02" db="UniProtKB">
        <authorList>
            <consortium name="WormBaseParasite"/>
        </authorList>
    </citation>
    <scope>IDENTIFICATION</scope>
</reference>
<protein>
    <submittedName>
        <fullName evidence="3">Uncharacterized protein</fullName>
    </submittedName>
</protein>
<keyword evidence="2" id="KW-1185">Reference proteome</keyword>
<dbReference type="AlphaFoldDB" id="A0AAF3F8T2"/>
<dbReference type="Pfam" id="PF15389">
    <property type="entry name" value="DUF4612"/>
    <property type="match status" value="1"/>
</dbReference>
<organism evidence="2 3">
    <name type="scientific">Mesorhabditis belari</name>
    <dbReference type="NCBI Taxonomy" id="2138241"/>
    <lineage>
        <taxon>Eukaryota</taxon>
        <taxon>Metazoa</taxon>
        <taxon>Ecdysozoa</taxon>
        <taxon>Nematoda</taxon>
        <taxon>Chromadorea</taxon>
        <taxon>Rhabditida</taxon>
        <taxon>Rhabditina</taxon>
        <taxon>Rhabditomorpha</taxon>
        <taxon>Rhabditoidea</taxon>
        <taxon>Rhabditidae</taxon>
        <taxon>Mesorhabditinae</taxon>
        <taxon>Mesorhabditis</taxon>
    </lineage>
</organism>
<sequence length="112" mass="12348">MGCRLSRTDSLDRIDEKSEPQVTTPLTQSNNKAQTNEKRTNGTSVLTRRDTPQTLPLNETRTDPSTNGTTTGILASKPIGEIESASQADFFRMLDEKIAHGRVLDETPSDNE</sequence>
<evidence type="ECO:0000313" key="3">
    <source>
        <dbReference type="WBParaSite" id="MBELARI_LOCUS2357"/>
    </source>
</evidence>
<evidence type="ECO:0000256" key="1">
    <source>
        <dbReference type="SAM" id="MobiDB-lite"/>
    </source>
</evidence>
<evidence type="ECO:0000313" key="2">
    <source>
        <dbReference type="Proteomes" id="UP000887575"/>
    </source>
</evidence>
<name>A0AAF3F8T2_9BILA</name>
<feature type="region of interest" description="Disordered" evidence="1">
    <location>
        <begin position="1"/>
        <end position="75"/>
    </location>
</feature>
<dbReference type="InterPro" id="IPR027967">
    <property type="entry name" value="DUF4612"/>
</dbReference>
<dbReference type="Proteomes" id="UP000887575">
    <property type="component" value="Unassembled WGS sequence"/>
</dbReference>
<feature type="compositionally biased region" description="Basic and acidic residues" evidence="1">
    <location>
        <begin position="1"/>
        <end position="19"/>
    </location>
</feature>
<feature type="compositionally biased region" description="Polar residues" evidence="1">
    <location>
        <begin position="20"/>
        <end position="34"/>
    </location>
</feature>
<accession>A0AAF3F8T2</accession>
<dbReference type="WBParaSite" id="MBELARI_LOCUS2357">
    <property type="protein sequence ID" value="MBELARI_LOCUS2357"/>
    <property type="gene ID" value="MBELARI_LOCUS2357"/>
</dbReference>
<feature type="compositionally biased region" description="Polar residues" evidence="1">
    <location>
        <begin position="41"/>
        <end position="73"/>
    </location>
</feature>